<accession>A0A2V2MYP2</accession>
<evidence type="ECO:0000313" key="7">
    <source>
        <dbReference type="EMBL" id="PWR71445.1"/>
    </source>
</evidence>
<evidence type="ECO:0000256" key="3">
    <source>
        <dbReference type="ARBA" id="ARBA00022630"/>
    </source>
</evidence>
<organism evidence="7 8">
    <name type="scientific">Methanospirillum lacunae</name>
    <dbReference type="NCBI Taxonomy" id="668570"/>
    <lineage>
        <taxon>Archaea</taxon>
        <taxon>Methanobacteriati</taxon>
        <taxon>Methanobacteriota</taxon>
        <taxon>Stenosarchaea group</taxon>
        <taxon>Methanomicrobia</taxon>
        <taxon>Methanomicrobiales</taxon>
        <taxon>Methanospirillaceae</taxon>
        <taxon>Methanospirillum</taxon>
    </lineage>
</organism>
<evidence type="ECO:0000256" key="1">
    <source>
        <dbReference type="ARBA" id="ARBA00001917"/>
    </source>
</evidence>
<dbReference type="InterPro" id="IPR005025">
    <property type="entry name" value="FMN_Rdtase-like_dom"/>
</dbReference>
<feature type="domain" description="NADPH-dependent FMN reductase-like" evidence="6">
    <location>
        <begin position="1"/>
        <end position="37"/>
    </location>
</feature>
<name>A0A2V2MYP2_9EURY</name>
<protein>
    <recommendedName>
        <fullName evidence="6">NADPH-dependent FMN reductase-like domain-containing protein</fullName>
    </recommendedName>
</protein>
<dbReference type="GO" id="GO:0016491">
    <property type="term" value="F:oxidoreductase activity"/>
    <property type="evidence" value="ECO:0007669"/>
    <property type="project" value="InterPro"/>
</dbReference>
<evidence type="ECO:0000256" key="2">
    <source>
        <dbReference type="ARBA" id="ARBA00001966"/>
    </source>
</evidence>
<keyword evidence="8" id="KW-1185">Reference proteome</keyword>
<evidence type="ECO:0000256" key="5">
    <source>
        <dbReference type="ARBA" id="ARBA00038292"/>
    </source>
</evidence>
<reference evidence="7 8" key="1">
    <citation type="submission" date="2018-05" db="EMBL/GenBank/DDBJ databases">
        <title>Draft genome of Methanospirillum lacunae Ki8-1.</title>
        <authorList>
            <person name="Dueholm M.S."/>
            <person name="Nielsen P.H."/>
            <person name="Bakmann L.F."/>
            <person name="Otzen D.E."/>
        </authorList>
    </citation>
    <scope>NUCLEOTIDE SEQUENCE [LARGE SCALE GENOMIC DNA]</scope>
    <source>
        <strain evidence="7 8">Ki8-1</strain>
    </source>
</reference>
<sequence>MQSLYAMIREADVLIFGTPVYFAQMTFQMKQFVDRFYALINAEYKS</sequence>
<dbReference type="PANTHER" id="PTHR43278">
    <property type="entry name" value="NAD(P)H-DEPENDENT FMN-CONTAINING OXIDOREDUCTASE YWQN-RELATED"/>
    <property type="match status" value="1"/>
</dbReference>
<dbReference type="SUPFAM" id="SSF52218">
    <property type="entry name" value="Flavoproteins"/>
    <property type="match status" value="1"/>
</dbReference>
<gene>
    <name evidence="7" type="ORF">DK846_11310</name>
</gene>
<dbReference type="InterPro" id="IPR029039">
    <property type="entry name" value="Flavoprotein-like_sf"/>
</dbReference>
<dbReference type="Proteomes" id="UP000245657">
    <property type="component" value="Unassembled WGS sequence"/>
</dbReference>
<dbReference type="Pfam" id="PF03358">
    <property type="entry name" value="FMN_red"/>
    <property type="match status" value="1"/>
</dbReference>
<comment type="caution">
    <text evidence="7">The sequence shown here is derived from an EMBL/GenBank/DDBJ whole genome shotgun (WGS) entry which is preliminary data.</text>
</comment>
<proteinExistence type="inferred from homology"/>
<keyword evidence="4" id="KW-0288">FMN</keyword>
<dbReference type="Gene3D" id="3.40.50.360">
    <property type="match status" value="1"/>
</dbReference>
<comment type="similarity">
    <text evidence="5">Belongs to the SsuE family. Isf subfamily.</text>
</comment>
<dbReference type="AlphaFoldDB" id="A0A2V2MYP2"/>
<comment type="cofactor">
    <cofactor evidence="2">
        <name>[4Fe-4S] cluster</name>
        <dbReference type="ChEBI" id="CHEBI:49883"/>
    </cofactor>
</comment>
<dbReference type="InterPro" id="IPR051796">
    <property type="entry name" value="ISF_SsuE-like"/>
</dbReference>
<evidence type="ECO:0000313" key="8">
    <source>
        <dbReference type="Proteomes" id="UP000245657"/>
    </source>
</evidence>
<evidence type="ECO:0000259" key="6">
    <source>
        <dbReference type="Pfam" id="PF03358"/>
    </source>
</evidence>
<dbReference type="PANTHER" id="PTHR43278:SF2">
    <property type="entry name" value="IRON-SULFUR FLAVOPROTEIN"/>
    <property type="match status" value="1"/>
</dbReference>
<keyword evidence="3" id="KW-0285">Flavoprotein</keyword>
<comment type="cofactor">
    <cofactor evidence="1">
        <name>FMN</name>
        <dbReference type="ChEBI" id="CHEBI:58210"/>
    </cofactor>
</comment>
<evidence type="ECO:0000256" key="4">
    <source>
        <dbReference type="ARBA" id="ARBA00022643"/>
    </source>
</evidence>
<dbReference type="EMBL" id="QGMY01000008">
    <property type="protein sequence ID" value="PWR71445.1"/>
    <property type="molecule type" value="Genomic_DNA"/>
</dbReference>
<dbReference type="OrthoDB" id="9059at2157"/>